<accession>A0ABY3BAU9</accession>
<sequence length="100" mass="11894">MKSFVKRTKNITVNNFLFHCVINEMPSRDFVSLRIYSSKTSFFEVNFSWKENWCINLHKPHMCALIIKYAIAHGWDYSQEKQQMTMDHADFLIAELGLEE</sequence>
<reference evidence="1 2" key="1">
    <citation type="submission" date="2019-07" db="EMBL/GenBank/DDBJ databases">
        <title>Paenibacillus ottowii sp. nov. isolated from a fermentation system processing bovine manure.</title>
        <authorList>
            <person name="Velazquez L.F."/>
            <person name="Rajbanshi S."/>
            <person name="Guan S."/>
            <person name="Hinchee M."/>
            <person name="Welsh A."/>
        </authorList>
    </citation>
    <scope>NUCLEOTIDE SEQUENCE [LARGE SCALE GENOMIC DNA]</scope>
    <source>
        <strain evidence="1 2">MS2379</strain>
    </source>
</reference>
<gene>
    <name evidence="1" type="ORF">FKV70_03925</name>
</gene>
<protein>
    <submittedName>
        <fullName evidence="1">Uncharacterized protein</fullName>
    </submittedName>
</protein>
<dbReference type="RefSeq" id="WP_142611864.1">
    <property type="nucleotide sequence ID" value="NZ_VIJZ01000001.1"/>
</dbReference>
<keyword evidence="2" id="KW-1185">Reference proteome</keyword>
<dbReference type="Proteomes" id="UP000319219">
    <property type="component" value="Unassembled WGS sequence"/>
</dbReference>
<proteinExistence type="predicted"/>
<evidence type="ECO:0000313" key="1">
    <source>
        <dbReference type="EMBL" id="TQS01490.1"/>
    </source>
</evidence>
<comment type="caution">
    <text evidence="1">The sequence shown here is derived from an EMBL/GenBank/DDBJ whole genome shotgun (WGS) entry which is preliminary data.</text>
</comment>
<dbReference type="EMBL" id="VIJZ01000001">
    <property type="protein sequence ID" value="TQS01490.1"/>
    <property type="molecule type" value="Genomic_DNA"/>
</dbReference>
<name>A0ABY3BAU9_9BACL</name>
<organism evidence="1 2">
    <name type="scientific">Paenibacillus ottowii</name>
    <dbReference type="NCBI Taxonomy" id="2315729"/>
    <lineage>
        <taxon>Bacteria</taxon>
        <taxon>Bacillati</taxon>
        <taxon>Bacillota</taxon>
        <taxon>Bacilli</taxon>
        <taxon>Bacillales</taxon>
        <taxon>Paenibacillaceae</taxon>
        <taxon>Paenibacillus</taxon>
    </lineage>
</organism>
<evidence type="ECO:0000313" key="2">
    <source>
        <dbReference type="Proteomes" id="UP000319219"/>
    </source>
</evidence>